<reference evidence="1 2" key="1">
    <citation type="submission" date="2015-01" db="EMBL/GenBank/DDBJ databases">
        <title>The Genome Sequence of Capronia semiimmersa CBS27337.</title>
        <authorList>
            <consortium name="The Broad Institute Genomics Platform"/>
            <person name="Cuomo C."/>
            <person name="de Hoog S."/>
            <person name="Gorbushina A."/>
            <person name="Stielow B."/>
            <person name="Teixiera M."/>
            <person name="Abouelleil A."/>
            <person name="Chapman S.B."/>
            <person name="Priest M."/>
            <person name="Young S.K."/>
            <person name="Wortman J."/>
            <person name="Nusbaum C."/>
            <person name="Birren B."/>
        </authorList>
    </citation>
    <scope>NUCLEOTIDE SEQUENCE [LARGE SCALE GENOMIC DNA]</scope>
    <source>
        <strain evidence="1 2">CBS 27337</strain>
    </source>
</reference>
<evidence type="ECO:0000313" key="2">
    <source>
        <dbReference type="Proteomes" id="UP000054266"/>
    </source>
</evidence>
<dbReference type="Proteomes" id="UP000054266">
    <property type="component" value="Unassembled WGS sequence"/>
</dbReference>
<protein>
    <submittedName>
        <fullName evidence="1">Uncharacterized protein</fullName>
    </submittedName>
</protein>
<dbReference type="EMBL" id="KN846958">
    <property type="protein sequence ID" value="KIW68983.1"/>
    <property type="molecule type" value="Genomic_DNA"/>
</dbReference>
<dbReference type="AlphaFoldDB" id="A0A0D2FLI3"/>
<gene>
    <name evidence="1" type="ORF">PV04_04890</name>
</gene>
<sequence>MSNFARGPGLNFCSEGLPPVSSLLFHPAMLSSLGVKKKPDAPNFPAADKPFEQFLWLLKHQMMLLVPEFKHGAFQDKITWKAKLVDCFDILLNSPLLDKHEKGMLLETIDGIERLADEHRAPGKKMTCEEMCVKHRDTFAGFFMMVQLDRAVNGVDVISEELRKGALANLSFEGKCKDFGGLGVIEEET</sequence>
<accession>A0A0D2FLI3</accession>
<keyword evidence="2" id="KW-1185">Reference proteome</keyword>
<name>A0A0D2FLI3_9EURO</name>
<evidence type="ECO:0000313" key="1">
    <source>
        <dbReference type="EMBL" id="KIW68983.1"/>
    </source>
</evidence>
<proteinExistence type="predicted"/>
<dbReference type="HOGENOM" id="CLU_135724_0_0_1"/>
<organism evidence="1 2">
    <name type="scientific">Phialophora macrospora</name>
    <dbReference type="NCBI Taxonomy" id="1851006"/>
    <lineage>
        <taxon>Eukaryota</taxon>
        <taxon>Fungi</taxon>
        <taxon>Dikarya</taxon>
        <taxon>Ascomycota</taxon>
        <taxon>Pezizomycotina</taxon>
        <taxon>Eurotiomycetes</taxon>
        <taxon>Chaetothyriomycetidae</taxon>
        <taxon>Chaetothyriales</taxon>
        <taxon>Herpotrichiellaceae</taxon>
        <taxon>Phialophora</taxon>
    </lineage>
</organism>